<evidence type="ECO:0000313" key="2">
    <source>
        <dbReference type="Proteomes" id="UP000604046"/>
    </source>
</evidence>
<proteinExistence type="predicted"/>
<dbReference type="EMBL" id="CAJNDS010000078">
    <property type="protein sequence ID" value="CAE6946347.1"/>
    <property type="molecule type" value="Genomic_DNA"/>
</dbReference>
<dbReference type="OrthoDB" id="419677at2759"/>
<name>A0A812H7S2_9DINO</name>
<evidence type="ECO:0008006" key="3">
    <source>
        <dbReference type="Google" id="ProtNLM"/>
    </source>
</evidence>
<keyword evidence="2" id="KW-1185">Reference proteome</keyword>
<organism evidence="1 2">
    <name type="scientific">Symbiodinium natans</name>
    <dbReference type="NCBI Taxonomy" id="878477"/>
    <lineage>
        <taxon>Eukaryota</taxon>
        <taxon>Sar</taxon>
        <taxon>Alveolata</taxon>
        <taxon>Dinophyceae</taxon>
        <taxon>Suessiales</taxon>
        <taxon>Symbiodiniaceae</taxon>
        <taxon>Symbiodinium</taxon>
    </lineage>
</organism>
<dbReference type="AlphaFoldDB" id="A0A812H7S2"/>
<gene>
    <name evidence="1" type="ORF">SNAT2548_LOCUS1411</name>
</gene>
<sequence>MCCGGALKSLVVDLQVPGREKLRLLQASALPAAGPRIKLVDPRRWGDPVKHYCAVVKMLHVGGQVVLGSQSSRPRKVLVIFDTGTTGASMTPGLYESYWRMAQNAAQTGLAWSQARKVQVAFETTSGSDVCFDMYMGRHPSYGIGLDLVTPINEMAWAGVGPSESIANYKVPGGVQFKPPFEDVMLLGLGFLVGKCIAIDTRMDQLAVIGGV</sequence>
<accession>A0A812H7S2</accession>
<protein>
    <recommendedName>
        <fullName evidence="3">Peptidase A1 domain-containing protein</fullName>
    </recommendedName>
</protein>
<comment type="caution">
    <text evidence="1">The sequence shown here is derived from an EMBL/GenBank/DDBJ whole genome shotgun (WGS) entry which is preliminary data.</text>
</comment>
<evidence type="ECO:0000313" key="1">
    <source>
        <dbReference type="EMBL" id="CAE6946347.1"/>
    </source>
</evidence>
<reference evidence="1" key="1">
    <citation type="submission" date="2021-02" db="EMBL/GenBank/DDBJ databases">
        <authorList>
            <person name="Dougan E. K."/>
            <person name="Rhodes N."/>
            <person name="Thang M."/>
            <person name="Chan C."/>
        </authorList>
    </citation>
    <scope>NUCLEOTIDE SEQUENCE</scope>
</reference>
<dbReference type="Proteomes" id="UP000604046">
    <property type="component" value="Unassembled WGS sequence"/>
</dbReference>